<dbReference type="SUPFAM" id="SSF47576">
    <property type="entry name" value="Calponin-homology domain, CH-domain"/>
    <property type="match status" value="1"/>
</dbReference>
<dbReference type="SMART" id="SM00033">
    <property type="entry name" value="CH"/>
    <property type="match status" value="1"/>
</dbReference>
<dbReference type="CDD" id="cd21254">
    <property type="entry name" value="CH_EHBP1"/>
    <property type="match status" value="1"/>
</dbReference>
<dbReference type="InterPro" id="IPR036872">
    <property type="entry name" value="CH_dom_sf"/>
</dbReference>
<dbReference type="Gene3D" id="1.10.418.10">
    <property type="entry name" value="Calponin-like domain"/>
    <property type="match status" value="1"/>
</dbReference>
<dbReference type="Pfam" id="PF00307">
    <property type="entry name" value="CH"/>
    <property type="match status" value="1"/>
</dbReference>
<evidence type="ECO:0000259" key="6">
    <source>
        <dbReference type="PROSITE" id="PS50021"/>
    </source>
</evidence>
<proteinExistence type="predicted"/>
<feature type="region of interest" description="Disordered" evidence="5">
    <location>
        <begin position="640"/>
        <end position="756"/>
    </location>
</feature>
<feature type="region of interest" description="Disordered" evidence="5">
    <location>
        <begin position="1142"/>
        <end position="1175"/>
    </location>
</feature>
<dbReference type="InterPro" id="IPR022735">
    <property type="entry name" value="bMERB_dom"/>
</dbReference>
<evidence type="ECO:0000259" key="8">
    <source>
        <dbReference type="PROSITE" id="PS51848"/>
    </source>
</evidence>
<accession>A0A8C8ECK7</accession>
<reference evidence="9" key="1">
    <citation type="submission" date="2025-08" db="UniProtKB">
        <authorList>
            <consortium name="Ensembl"/>
        </authorList>
    </citation>
    <scope>IDENTIFICATION</scope>
</reference>
<feature type="region of interest" description="Disordered" evidence="5">
    <location>
        <begin position="323"/>
        <end position="378"/>
    </location>
</feature>
<evidence type="ECO:0000256" key="1">
    <source>
        <dbReference type="ARBA" id="ARBA00004177"/>
    </source>
</evidence>
<feature type="region of interest" description="Disordered" evidence="5">
    <location>
        <begin position="551"/>
        <end position="617"/>
    </location>
</feature>
<feature type="region of interest" description="Disordered" evidence="5">
    <location>
        <begin position="786"/>
        <end position="806"/>
    </location>
</feature>
<dbReference type="PANTHER" id="PTHR23167:SF43">
    <property type="entry name" value="EH DOMAIN-BINDING PROTEIN 1"/>
    <property type="match status" value="1"/>
</dbReference>
<feature type="region of interest" description="Disordered" evidence="5">
    <location>
        <begin position="193"/>
        <end position="288"/>
    </location>
</feature>
<feature type="compositionally biased region" description="Acidic residues" evidence="5">
    <location>
        <begin position="846"/>
        <end position="863"/>
    </location>
</feature>
<feature type="domain" description="Calponin-homology (CH)" evidence="6">
    <location>
        <begin position="380"/>
        <end position="485"/>
    </location>
</feature>
<dbReference type="Pfam" id="PF12130">
    <property type="entry name" value="bMERB_dom"/>
    <property type="match status" value="1"/>
</dbReference>
<name>A0A8C8ECK7_9STRI</name>
<keyword evidence="3" id="KW-0967">Endosome</keyword>
<dbReference type="Pfam" id="PF10358">
    <property type="entry name" value="NT-C2"/>
    <property type="match status" value="1"/>
</dbReference>
<feature type="compositionally biased region" description="Basic and acidic residues" evidence="5">
    <location>
        <begin position="562"/>
        <end position="572"/>
    </location>
</feature>
<feature type="domain" description="C2 NT-type" evidence="7">
    <location>
        <begin position="1"/>
        <end position="126"/>
    </location>
</feature>
<dbReference type="PROSITE" id="PS50021">
    <property type="entry name" value="CH"/>
    <property type="match status" value="1"/>
</dbReference>
<dbReference type="InterPro" id="IPR050540">
    <property type="entry name" value="F-actin_Monoox_Mical"/>
</dbReference>
<feature type="compositionally biased region" description="Basic and acidic residues" evidence="5">
    <location>
        <begin position="970"/>
        <end position="1008"/>
    </location>
</feature>
<dbReference type="SMART" id="SM01203">
    <property type="entry name" value="DUF3585"/>
    <property type="match status" value="1"/>
</dbReference>
<evidence type="ECO:0000259" key="7">
    <source>
        <dbReference type="PROSITE" id="PS51840"/>
    </source>
</evidence>
<dbReference type="GO" id="GO:0005768">
    <property type="term" value="C:endosome"/>
    <property type="evidence" value="ECO:0007669"/>
    <property type="project" value="UniProtKB-SubCell"/>
</dbReference>
<evidence type="ECO:0000313" key="10">
    <source>
        <dbReference type="Proteomes" id="UP000694552"/>
    </source>
</evidence>
<feature type="compositionally biased region" description="Basic and acidic residues" evidence="5">
    <location>
        <begin position="1153"/>
        <end position="1175"/>
    </location>
</feature>
<dbReference type="AlphaFoldDB" id="A0A8C8ECK7"/>
<feature type="compositionally biased region" description="Polar residues" evidence="5">
    <location>
        <begin position="694"/>
        <end position="704"/>
    </location>
</feature>
<evidence type="ECO:0000256" key="5">
    <source>
        <dbReference type="SAM" id="MobiDB-lite"/>
    </source>
</evidence>
<dbReference type="Proteomes" id="UP000694552">
    <property type="component" value="Unplaced"/>
</dbReference>
<evidence type="ECO:0000256" key="3">
    <source>
        <dbReference type="ARBA" id="ARBA00022753"/>
    </source>
</evidence>
<dbReference type="InterPro" id="IPR019448">
    <property type="entry name" value="NT-C2"/>
</dbReference>
<dbReference type="PROSITE" id="PS51840">
    <property type="entry name" value="C2_NT"/>
    <property type="match status" value="1"/>
</dbReference>
<evidence type="ECO:0000256" key="2">
    <source>
        <dbReference type="ARBA" id="ARBA00022553"/>
    </source>
</evidence>
<sequence length="1175" mass="133279">MASVWKRLQRVGKHASKFQFVASYQELMVECTKKWQPDKLVVVWTRRSRRKSSKDPHAEEFEDKEWTFVIENESPSGRRKALATSNINMKQYASPMPTQTDVKLKFKPLSKKVVSATLQFSLSCIFLREGKATDEDMQSLASLMSMKQADIGNLDDFEEDNEEDEENRVNQEEKAAKITELINKLNFLDEEEQDLANSSTNPFGDPDTAELNPFGDPDVEEPDTEIASSSKPEESFYADNYNPFKDEDAPEYLNPFDEPDPEPETFVTVRDSPPQPAKRKNIRPVDMSKYLYADTSKAEEDELDESNPFYEPKSRSALIKVAPLQEPEKKMKRKAPEPPNLLPKTETGMSENMSAIPASRELSSSPKPSPIPSPVLGRKPNASQSLLVWCKEVTKNYRGVKITNFTTSWRNGLSFCAILHHFRPDLIDYKSLNPQDIKENNKKAYDGFASLGISRLLEPSDMVLLAIPDKLTVMTYLYQIRAHFCGQELNVVQIEENSSKSTYKVGNYETDTNSSVDQEKFYAELNDLNREPELHPPDSGLADFASQDDSVFVNDSGVGESESEHQTPDDHLSPSTASPSSRRTRSDTDPQKSQQSSGRTSASEDAGKCSSTDTMQAQPTLGRKKLLIADTLDLSDLAHVSDQKEDASPTVACEDNDKKRHQSSDSTIGFSEQEKLGYIGSTESTRADPGSPVTKPSLSPTSKLGYSYNKDTDLAKKPHASPRQTESDSDNDARTALNHTDQTAKTAQQRMLSRQEELKERARVLLEQARRDAALKAGNKQLTNTIIPARNKQLNDQQDEERRRQLRERARQLIAEARSGVKMSELPSYSEMAAEKLKERSKASGDEDEDDDNIEIDTNEEVPECSVTGGGDELTNLENDLDSMEQNSKLVDLKLKKLLEAQPQVANSLSSAAQKAVTDSSEQDIKNGTEEHRAERLQKAAERFRNPVVFSKDSTIRKTQLQSFSQYVESRPEMKRQRSIQEDTKRGNEEKAAITETQRKPSEDEVLNKGFKDTSQYVVGELAALENEQKQIDTRAALVEKRLRYLMDTGRNTEEEEAMMQEWFMLVNKKNALIRRMNQLSLLEKEHDLERRYELLNRELRAMLAIEDWQKTEAQKRREQLLLDELVILVNKRDALVRDLDAQEKQAEEEDEHLERTLEQNKGKMAKKEEKCVLQ</sequence>
<comment type="subcellular location">
    <subcellularLocation>
        <location evidence="1">Endosome</location>
    </subcellularLocation>
</comment>
<feature type="compositionally biased region" description="Polar residues" evidence="5">
    <location>
        <begin position="591"/>
        <end position="617"/>
    </location>
</feature>
<feature type="region of interest" description="Disordered" evidence="5">
    <location>
        <begin position="834"/>
        <end position="872"/>
    </location>
</feature>
<dbReference type="Ensembl" id="ENSOSUT00000016967.1">
    <property type="protein sequence ID" value="ENSOSUP00000016402.1"/>
    <property type="gene ID" value="ENSOSUG00000009261.1"/>
</dbReference>
<feature type="compositionally biased region" description="Basic and acidic residues" evidence="5">
    <location>
        <begin position="834"/>
        <end position="845"/>
    </location>
</feature>
<dbReference type="PANTHER" id="PTHR23167">
    <property type="entry name" value="CALPONIN HOMOLOGY DOMAIN-CONTAINING PROTEIN DDB_G0272472-RELATED"/>
    <property type="match status" value="1"/>
</dbReference>
<reference evidence="9" key="2">
    <citation type="submission" date="2025-09" db="UniProtKB">
        <authorList>
            <consortium name="Ensembl"/>
        </authorList>
    </citation>
    <scope>IDENTIFICATION</scope>
</reference>
<feature type="region of interest" description="Disordered" evidence="5">
    <location>
        <begin position="964"/>
        <end position="1008"/>
    </location>
</feature>
<organism evidence="9 10">
    <name type="scientific">Otus sunia</name>
    <name type="common">Oriental scops-owl</name>
    <dbReference type="NCBI Taxonomy" id="257818"/>
    <lineage>
        <taxon>Eukaryota</taxon>
        <taxon>Metazoa</taxon>
        <taxon>Chordata</taxon>
        <taxon>Craniata</taxon>
        <taxon>Vertebrata</taxon>
        <taxon>Euteleostomi</taxon>
        <taxon>Archelosauria</taxon>
        <taxon>Archosauria</taxon>
        <taxon>Dinosauria</taxon>
        <taxon>Saurischia</taxon>
        <taxon>Theropoda</taxon>
        <taxon>Coelurosauria</taxon>
        <taxon>Aves</taxon>
        <taxon>Neognathae</taxon>
        <taxon>Neoaves</taxon>
        <taxon>Telluraves</taxon>
        <taxon>Strigiformes</taxon>
        <taxon>Strigidae</taxon>
        <taxon>Otus</taxon>
    </lineage>
</organism>
<keyword evidence="10" id="KW-1185">Reference proteome</keyword>
<feature type="domain" description="BMERB" evidence="8">
    <location>
        <begin position="1000"/>
        <end position="1156"/>
    </location>
</feature>
<keyword evidence="4" id="KW-0175">Coiled coil</keyword>
<keyword evidence="2" id="KW-0597">Phosphoprotein</keyword>
<evidence type="ECO:0000256" key="4">
    <source>
        <dbReference type="ARBA" id="ARBA00023054"/>
    </source>
</evidence>
<feature type="compositionally biased region" description="Polar residues" evidence="5">
    <location>
        <begin position="737"/>
        <end position="752"/>
    </location>
</feature>
<dbReference type="InterPro" id="IPR001715">
    <property type="entry name" value="CH_dom"/>
</dbReference>
<dbReference type="PROSITE" id="PS51848">
    <property type="entry name" value="BMERB"/>
    <property type="match status" value="1"/>
</dbReference>
<protein>
    <submittedName>
        <fullName evidence="9">EH domain binding protein 1</fullName>
    </submittedName>
</protein>
<evidence type="ECO:0000313" key="9">
    <source>
        <dbReference type="Ensembl" id="ENSOSUP00000016402.1"/>
    </source>
</evidence>
<dbReference type="FunFam" id="1.10.418.10:FF:000023">
    <property type="entry name" value="EH domain-binding protein 1 isoform X1"/>
    <property type="match status" value="1"/>
</dbReference>